<dbReference type="Pfam" id="PF00535">
    <property type="entry name" value="Glycos_transf_2"/>
    <property type="match status" value="1"/>
</dbReference>
<dbReference type="Gene3D" id="3.90.550.10">
    <property type="entry name" value="Spore Coat Polysaccharide Biosynthesis Protein SpsA, Chain A"/>
    <property type="match status" value="1"/>
</dbReference>
<evidence type="ECO:0000313" key="4">
    <source>
        <dbReference type="EMBL" id="EJW94321.1"/>
    </source>
</evidence>
<dbReference type="InterPro" id="IPR029044">
    <property type="entry name" value="Nucleotide-diphossugar_trans"/>
</dbReference>
<feature type="non-terminal residue" evidence="4">
    <location>
        <position position="1"/>
    </location>
</feature>
<dbReference type="PANTHER" id="PTHR22916">
    <property type="entry name" value="GLYCOSYLTRANSFERASE"/>
    <property type="match status" value="1"/>
</dbReference>
<proteinExistence type="predicted"/>
<dbReference type="CDD" id="cd00761">
    <property type="entry name" value="Glyco_tranf_GTA_type"/>
    <property type="match status" value="1"/>
</dbReference>
<comment type="caution">
    <text evidence="4">The sequence shown here is derived from an EMBL/GenBank/DDBJ whole genome shotgun (WGS) entry which is preliminary data.</text>
</comment>
<gene>
    <name evidence="4" type="ORF">EVA_17572</name>
</gene>
<sequence length="210" mass="23984">VKMEGLISIIVPVYKAEKYLARCIHSILSQQYHNWELLLIDDGSPDRSGVLCDEFAKSDSRIKAFHKQNGGVSSARQYGLDHSQGEYIIHVDPDDWIEGDMLSTLYSTAKCEDADMVICDFYWDGDPSFISKQKPEQLNSTCVLNSFFDGTMHASCCNKLVRKATIDKYNITFPLELSLYEDLFFNSSLLMHDIRIAYCPSAFYHYDVCI</sequence>
<dbReference type="SUPFAM" id="SSF53448">
    <property type="entry name" value="Nucleotide-diphospho-sugar transferases"/>
    <property type="match status" value="1"/>
</dbReference>
<dbReference type="AlphaFoldDB" id="J9FHC3"/>
<feature type="non-terminal residue" evidence="4">
    <location>
        <position position="210"/>
    </location>
</feature>
<dbReference type="GO" id="GO:0016757">
    <property type="term" value="F:glycosyltransferase activity"/>
    <property type="evidence" value="ECO:0007669"/>
    <property type="project" value="UniProtKB-KW"/>
</dbReference>
<evidence type="ECO:0000256" key="1">
    <source>
        <dbReference type="ARBA" id="ARBA00022676"/>
    </source>
</evidence>
<accession>J9FHC3</accession>
<protein>
    <submittedName>
        <fullName evidence="4">Group 2 family glycosyl transferase</fullName>
    </submittedName>
</protein>
<feature type="domain" description="Glycosyltransferase 2-like" evidence="3">
    <location>
        <begin position="8"/>
        <end position="167"/>
    </location>
</feature>
<evidence type="ECO:0000259" key="3">
    <source>
        <dbReference type="Pfam" id="PF00535"/>
    </source>
</evidence>
<name>J9FHC3_9ZZZZ</name>
<dbReference type="EMBL" id="AMCI01006449">
    <property type="protein sequence ID" value="EJW94321.1"/>
    <property type="molecule type" value="Genomic_DNA"/>
</dbReference>
<organism evidence="4">
    <name type="scientific">gut metagenome</name>
    <dbReference type="NCBI Taxonomy" id="749906"/>
    <lineage>
        <taxon>unclassified sequences</taxon>
        <taxon>metagenomes</taxon>
        <taxon>organismal metagenomes</taxon>
    </lineage>
</organism>
<keyword evidence="2 4" id="KW-0808">Transferase</keyword>
<dbReference type="PANTHER" id="PTHR22916:SF51">
    <property type="entry name" value="GLYCOSYLTRANSFERASE EPSH-RELATED"/>
    <property type="match status" value="1"/>
</dbReference>
<keyword evidence="1" id="KW-0328">Glycosyltransferase</keyword>
<evidence type="ECO:0000256" key="2">
    <source>
        <dbReference type="ARBA" id="ARBA00022679"/>
    </source>
</evidence>
<reference evidence="4" key="1">
    <citation type="journal article" date="2012" name="PLoS ONE">
        <title>Gene sets for utilization of primary and secondary nutrition supplies in the distal gut of endangered iberian lynx.</title>
        <authorList>
            <person name="Alcaide M."/>
            <person name="Messina E."/>
            <person name="Richter M."/>
            <person name="Bargiela R."/>
            <person name="Peplies J."/>
            <person name="Huws S.A."/>
            <person name="Newbold C.J."/>
            <person name="Golyshin P.N."/>
            <person name="Simon M.A."/>
            <person name="Lopez G."/>
            <person name="Yakimov M.M."/>
            <person name="Ferrer M."/>
        </authorList>
    </citation>
    <scope>NUCLEOTIDE SEQUENCE</scope>
</reference>
<dbReference type="InterPro" id="IPR001173">
    <property type="entry name" value="Glyco_trans_2-like"/>
</dbReference>